<proteinExistence type="inferred from homology"/>
<organism evidence="7">
    <name type="scientific">Anopheles funestus</name>
    <name type="common">African malaria mosquito</name>
    <dbReference type="NCBI Taxonomy" id="62324"/>
    <lineage>
        <taxon>Eukaryota</taxon>
        <taxon>Metazoa</taxon>
        <taxon>Ecdysozoa</taxon>
        <taxon>Arthropoda</taxon>
        <taxon>Hexapoda</taxon>
        <taxon>Insecta</taxon>
        <taxon>Pterygota</taxon>
        <taxon>Neoptera</taxon>
        <taxon>Endopterygota</taxon>
        <taxon>Diptera</taxon>
        <taxon>Nematocera</taxon>
        <taxon>Culicoidea</taxon>
        <taxon>Culicidae</taxon>
        <taxon>Anophelinae</taxon>
        <taxon>Anopheles</taxon>
    </lineage>
</organism>
<dbReference type="PANTHER" id="PTHR11010">
    <property type="entry name" value="PROTEASE S28 PRO-X CARBOXYPEPTIDASE-RELATED"/>
    <property type="match status" value="1"/>
</dbReference>
<keyword evidence="4" id="KW-0378">Hydrolase</keyword>
<evidence type="ECO:0000256" key="2">
    <source>
        <dbReference type="ARBA" id="ARBA00022670"/>
    </source>
</evidence>
<keyword evidence="5" id="KW-0325">Glycoprotein</keyword>
<evidence type="ECO:0000256" key="3">
    <source>
        <dbReference type="ARBA" id="ARBA00022729"/>
    </source>
</evidence>
<sequence>MKLLVFLLLATCGVTLTAKLSNKLEGISAPSFLSKFRSVVPKSNPTTRNANITEEFFTTEVDHFNNQDGATWSNRYLMSMDHFVEGGPLLIFLTGDIPLDASSIDESTLINEMARDLGGAVFALETRFYGESQPVGDLSVESLRLLNTEQILADVADLVLHLRRTVIRNPFAHALVAGTGLGGALATWFRIRYPHLADAAWSSSGYLNAVYDFQEFSFGWAETAIVAGSQECYNRIFITFHVAQNLIDSGFGEVLYNKLNLCSPVDTDDRMEVAYFFSMLMTSIELYTLRNGNIREFETVCNDITREGFSTSLEAFALWFNTRFVEDDGCIIVSFDQFVETLGETSVSAEISMAGERQFLYQQCTEYGWFFTTDSDLQPFGERVQMELYYEMCRRVFGEWITPELMFRSTERTNERFGGSTPNVMQVHFTNGAFDPWRYTSIVSDLNAYALSDVIPGELAGADLGAISEDNDSAELIAVKRRLKELVESYLFPFNPR</sequence>
<accession>A0A182RBF5</accession>
<dbReference type="Gene3D" id="3.40.50.1820">
    <property type="entry name" value="alpha/beta hydrolase"/>
    <property type="match status" value="1"/>
</dbReference>
<reference evidence="7" key="1">
    <citation type="submission" date="2020-05" db="UniProtKB">
        <authorList>
            <consortium name="EnsemblMetazoa"/>
        </authorList>
    </citation>
    <scope>IDENTIFICATION</scope>
    <source>
        <strain evidence="7">FUMOZ</strain>
    </source>
</reference>
<dbReference type="InterPro" id="IPR008758">
    <property type="entry name" value="Peptidase_S28"/>
</dbReference>
<comment type="similarity">
    <text evidence="1">Belongs to the peptidase S28 family.</text>
</comment>
<dbReference type="PANTHER" id="PTHR11010:SF5">
    <property type="entry name" value="RE36938P-RELATED"/>
    <property type="match status" value="1"/>
</dbReference>
<evidence type="ECO:0000256" key="1">
    <source>
        <dbReference type="ARBA" id="ARBA00011079"/>
    </source>
</evidence>
<evidence type="ECO:0000256" key="6">
    <source>
        <dbReference type="SAM" id="SignalP"/>
    </source>
</evidence>
<protein>
    <recommendedName>
        <fullName evidence="8">Prolylcarboxypeptidase</fullName>
    </recommendedName>
</protein>
<feature type="chain" id="PRO_5030024165" description="Prolylcarboxypeptidase" evidence="6">
    <location>
        <begin position="18"/>
        <end position="497"/>
    </location>
</feature>
<keyword evidence="2" id="KW-0645">Protease</keyword>
<dbReference type="VEuPathDB" id="VectorBase:AFUN003519"/>
<evidence type="ECO:0000256" key="4">
    <source>
        <dbReference type="ARBA" id="ARBA00022801"/>
    </source>
</evidence>
<evidence type="ECO:0008006" key="8">
    <source>
        <dbReference type="Google" id="ProtNLM"/>
    </source>
</evidence>
<evidence type="ECO:0000256" key="5">
    <source>
        <dbReference type="ARBA" id="ARBA00023180"/>
    </source>
</evidence>
<dbReference type="VEuPathDB" id="VectorBase:AFUN2_001182"/>
<keyword evidence="3 6" id="KW-0732">Signal</keyword>
<dbReference type="GO" id="GO:0070008">
    <property type="term" value="F:serine-type exopeptidase activity"/>
    <property type="evidence" value="ECO:0007669"/>
    <property type="project" value="InterPro"/>
</dbReference>
<evidence type="ECO:0000313" key="7">
    <source>
        <dbReference type="EnsemblMetazoa" id="AFUN003519-PA"/>
    </source>
</evidence>
<dbReference type="InterPro" id="IPR042269">
    <property type="entry name" value="Ser_carbopepase_S28_SKS"/>
</dbReference>
<feature type="signal peptide" evidence="6">
    <location>
        <begin position="1"/>
        <end position="17"/>
    </location>
</feature>
<dbReference type="InterPro" id="IPR029058">
    <property type="entry name" value="AB_hydrolase_fold"/>
</dbReference>
<dbReference type="EnsemblMetazoa" id="AFUN003519-RA">
    <property type="protein sequence ID" value="AFUN003519-PA"/>
    <property type="gene ID" value="AFUN003519"/>
</dbReference>
<dbReference type="Gene3D" id="1.20.120.980">
    <property type="entry name" value="Serine carboxypeptidase S28, SKS domain"/>
    <property type="match status" value="1"/>
</dbReference>
<dbReference type="GO" id="GO:0008239">
    <property type="term" value="F:dipeptidyl-peptidase activity"/>
    <property type="evidence" value="ECO:0007669"/>
    <property type="project" value="TreeGrafter"/>
</dbReference>
<dbReference type="Pfam" id="PF05577">
    <property type="entry name" value="Peptidase_S28"/>
    <property type="match status" value="1"/>
</dbReference>
<dbReference type="GO" id="GO:0006508">
    <property type="term" value="P:proteolysis"/>
    <property type="evidence" value="ECO:0007669"/>
    <property type="project" value="UniProtKB-KW"/>
</dbReference>
<name>A0A182RBF5_ANOFN</name>
<dbReference type="AlphaFoldDB" id="A0A182RBF5"/>
<dbReference type="SUPFAM" id="SSF53474">
    <property type="entry name" value="alpha/beta-Hydrolases"/>
    <property type="match status" value="1"/>
</dbReference>